<reference evidence="8 9" key="1">
    <citation type="journal article" date="2018" name="BMC Genomics">
        <title>Genomic comparison of Trypanosoma conorhini and Trypanosoma rangeli to Trypanosoma cruzi strains of high and low virulence.</title>
        <authorList>
            <person name="Bradwell K.R."/>
            <person name="Koparde V.N."/>
            <person name="Matveyev A.V."/>
            <person name="Serrano M.G."/>
            <person name="Alves J.M."/>
            <person name="Parikh H."/>
            <person name="Huang B."/>
            <person name="Lee V."/>
            <person name="Espinosa-Alvarez O."/>
            <person name="Ortiz P.A."/>
            <person name="Costa-Martins A.G."/>
            <person name="Teixeira M.M."/>
            <person name="Buck G.A."/>
        </authorList>
    </citation>
    <scope>NUCLEOTIDE SEQUENCE [LARGE SCALE GENOMIC DNA]</scope>
    <source>
        <strain evidence="8 9">025E</strain>
    </source>
</reference>
<proteinExistence type="predicted"/>
<feature type="region of interest" description="Disordered" evidence="6">
    <location>
        <begin position="128"/>
        <end position="185"/>
    </location>
</feature>
<feature type="region of interest" description="Disordered" evidence="6">
    <location>
        <begin position="1665"/>
        <end position="1818"/>
    </location>
</feature>
<feature type="compositionally biased region" description="Basic and acidic residues" evidence="6">
    <location>
        <begin position="1131"/>
        <end position="1147"/>
    </location>
</feature>
<sequence length="2155" mass="245033">MAGLTSDNISIASARQYGFSKERDTCVFCGKRSRPPPTDPLAPVFVFFSLVDCRHYVCQPCALVNCDNAGRFIRCPTCHSVSRLAQTGKKRTGHDESRVSIDDGVSSVASHASRRSVRLLADGKPARSALARADRSKKRSSSVQFMANPTASVVSPPANNARHSRGDQPATSPLTLDAVGNLPRDPSYAQRERLKEAAVQAKPKEAVAVNLYTIKSSAAPRRRSSGTRASSVPLPQTEHRYLAPPLPFAPPPPLRIRTVEEEEEGAEDEAKEAAEQQDVNVPLSSIADEIRESLLATLAKESQERSTIAVAEEYRRNAMSKQREIREREMLAARGSLSNEFDVRLSPRTPLDASDGQVSATSDDETPAGPLGKHPRVALQYDKEEPLKLSVPVSELSVHPPSMLTDGMGVQKLEATEVVAPRVNTEAEAKLAELQERARREMQHQLERLHAEVMPPTQVAAALDAIEMREREIIEGVETVERRLLHTARSQDEVERSALSVQRRSADRTAQVATEYLAYISKEFDEFAASEMEHRAFIEELQRSGWSSLVRDFHASLKGLLEVELLRLSEQRQVELTRASLTLATEETTARMRQEQAALNALTRLHMTALETIADCRRQLQLKEMQRGASRIVAEQQLYMQQFYGLAAAEDATRWKVLEEEQRDRHAEWTAFVTTMPTLRTATAVPSAGASRTALQASSSSHAPESSHSATTPPTSVASHYLAALFEEAELEALRLQQTERHERHGLINVFLTQSQRLRAYEAPMETTYMDTPLSQRAIANGRRRLELREEEKRIELQQRSWASFRSIANKATEEQEQIARMERMLRAIAERSRSVLHRCFAEAELALMDEERHERQSVEVEERRTRVNHARDAVRREEVLLAEERLSHDAFGTQFLEAMDVAVRQFSSEAARIAQEEHLERLALAQVERLECLSLTQTLESRIRLDECDAQLHLADLHSTLETTTAASAWRARLSLVETEELRVRDGMYNDEAGEWLWWVTDERRQRIELASLETERLRQAREKERLLAKLRECEGSEGQRRVGVEREEARARAALVGDEARDAANACKKGEQRVIEEARRERHASQSQRRRRALEDLLQDEDDERHYICEDERDARRRLRHQALQHSCDILDKKRTSPAKSEEPSKSGTTLASQNAGRSPVSDPSAAVFDEEWIRQKRLRELAREEELIEAQMRLREAEIRIAEEAERRARSEEEKRVALAESERLLREAEGRAEERIRRAREEAQRYAEQEMNRVRDASERQAAHAAALRAIEEEEKTAMVEAQLRAAERALKEAEGRAAEDVRRVKAEAEAFAAAEAQRVALESRRLLQEHREKQEEQLRQKDFEVQQRLRGIELQAQEAILAAKAESTRAAEEAQRRLEELEARYQGRAAAVDAAKASVRVAQQRMRELEESRQSTPQHPSMAGCVETTTRNGEAVAAAAVQGYQGQPKDGYALTAVVCTNVIRAAIREAVEEVVKATKEAWHVTEEAEQRLRMERRRLRRREAERDRAEQELLDAENKGIRWGEEEEEETAKNWVGAGAEEEMFNTPLEQSTTRHFQGKRIDKRPIYPQPPPDGGCAVCHRKDTVSPCVECGSQVCRYCGPAAPHRACCEQQYIDVVNVHRRRLSGERQEAGHAKQDAEEIKGEESSLWEVEDIVDALPERTDVATSPLGVRRQLLPDEESEARTDDYDEPRDEEDATNETRRSASTEAVDEPRTERKRYEAFFVPLTSDAEPRRPKPPTPRNYVPGVFTAASRFAKAERRCSPPVGRARSNRHVDPAAEKEARQRQPRFPGSAPKERPAFHANQKNHRQPCPRQPLTALQREVKEPLLGLLDPRLRRREAERVVMQDPLSGFGRSSSPGHLGGNFPAKPARPSQCTAGRISPIKPSIELYADFNEFAHRDPTGLERTYYAGRPVRPLEQEHDPEDLADTSHRYGARRQHQEQYRPRKLPSREDERHVNVSRERVFLTTYHELPDYAGTRRRQESVRYDAQRREECNVHTTPTLHQLDQRLRHLQQHRVLSRSYERSPDSHCLRHHFHQESAMNCRPAAASSTARRPTPCPHDPCITVHLFPTTYAPTAARTTASRQRTRGGSSRRNTSRAGRRSTPRVVSPPWRTDFNSEFVRPPWNFEQPHSFVARSYKRTLLPFEI</sequence>
<feature type="domain" description="RING-type" evidence="7">
    <location>
        <begin position="26"/>
        <end position="79"/>
    </location>
</feature>
<feature type="compositionally biased region" description="Basic residues" evidence="6">
    <location>
        <begin position="2103"/>
        <end position="2112"/>
    </location>
</feature>
<feature type="compositionally biased region" description="Polar residues" evidence="6">
    <location>
        <begin position="143"/>
        <end position="153"/>
    </location>
</feature>
<dbReference type="GO" id="GO:0008270">
    <property type="term" value="F:zinc ion binding"/>
    <property type="evidence" value="ECO:0007669"/>
    <property type="project" value="UniProtKB-KW"/>
</dbReference>
<evidence type="ECO:0000256" key="3">
    <source>
        <dbReference type="ARBA" id="ARBA00022833"/>
    </source>
</evidence>
<feature type="compositionally biased region" description="Polar residues" evidence="6">
    <location>
        <begin position="1148"/>
        <end position="1159"/>
    </location>
</feature>
<feature type="compositionally biased region" description="Low complexity" evidence="6">
    <location>
        <begin position="2082"/>
        <end position="2102"/>
    </location>
</feature>
<accession>A0A3R7LDI9</accession>
<feature type="compositionally biased region" description="Basic and acidic residues" evidence="6">
    <location>
        <begin position="1945"/>
        <end position="1962"/>
    </location>
</feature>
<feature type="region of interest" description="Disordered" evidence="6">
    <location>
        <begin position="683"/>
        <end position="715"/>
    </location>
</feature>
<feature type="compositionally biased region" description="Acidic residues" evidence="6">
    <location>
        <begin position="1683"/>
        <end position="1704"/>
    </location>
</feature>
<dbReference type="Proteomes" id="UP000284403">
    <property type="component" value="Unassembled WGS sequence"/>
</dbReference>
<keyword evidence="1" id="KW-0479">Metal-binding</keyword>
<feature type="coiled-coil region" evidence="5">
    <location>
        <begin position="1181"/>
        <end position="1338"/>
    </location>
</feature>
<keyword evidence="3" id="KW-0862">Zinc</keyword>
<dbReference type="RefSeq" id="XP_029231434.1">
    <property type="nucleotide sequence ID" value="XM_029368440.1"/>
</dbReference>
<name>A0A3R7LDI9_9TRYP</name>
<gene>
    <name evidence="8" type="ORF">Tco025E_01502</name>
</gene>
<evidence type="ECO:0000313" key="8">
    <source>
        <dbReference type="EMBL" id="RNF26228.1"/>
    </source>
</evidence>
<feature type="compositionally biased region" description="Basic and acidic residues" evidence="6">
    <location>
        <begin position="1779"/>
        <end position="1791"/>
    </location>
</feature>
<keyword evidence="9" id="KW-1185">Reference proteome</keyword>
<dbReference type="InterPro" id="IPR001841">
    <property type="entry name" value="Znf_RING"/>
</dbReference>
<feature type="compositionally biased region" description="Low complexity" evidence="6">
    <location>
        <begin position="697"/>
        <end position="710"/>
    </location>
</feature>
<feature type="region of interest" description="Disordered" evidence="6">
    <location>
        <begin position="344"/>
        <end position="375"/>
    </location>
</feature>
<comment type="caution">
    <text evidence="8">The sequence shown here is derived from an EMBL/GenBank/DDBJ whole genome shotgun (WGS) entry which is preliminary data.</text>
</comment>
<feature type="coiled-coil region" evidence="5">
    <location>
        <begin position="1369"/>
        <end position="1417"/>
    </location>
</feature>
<protein>
    <recommendedName>
        <fullName evidence="7">RING-type domain-containing protein</fullName>
    </recommendedName>
</protein>
<evidence type="ECO:0000313" key="9">
    <source>
        <dbReference type="Proteomes" id="UP000284403"/>
    </source>
</evidence>
<feature type="region of interest" description="Disordered" evidence="6">
    <location>
        <begin position="2082"/>
        <end position="2121"/>
    </location>
</feature>
<feature type="region of interest" description="Disordered" evidence="6">
    <location>
        <begin position="1131"/>
        <end position="1167"/>
    </location>
</feature>
<dbReference type="GeneID" id="40315113"/>
<feature type="region of interest" description="Disordered" evidence="6">
    <location>
        <begin position="1922"/>
        <end position="1962"/>
    </location>
</feature>
<evidence type="ECO:0000256" key="5">
    <source>
        <dbReference type="SAM" id="Coils"/>
    </source>
</evidence>
<evidence type="ECO:0000256" key="2">
    <source>
        <dbReference type="ARBA" id="ARBA00022771"/>
    </source>
</evidence>
<dbReference type="EMBL" id="MKKU01000051">
    <property type="protein sequence ID" value="RNF26228.1"/>
    <property type="molecule type" value="Genomic_DNA"/>
</dbReference>
<dbReference type="PROSITE" id="PS00518">
    <property type="entry name" value="ZF_RING_1"/>
    <property type="match status" value="1"/>
</dbReference>
<keyword evidence="5" id="KW-0175">Coiled coil</keyword>
<dbReference type="PROSITE" id="PS50089">
    <property type="entry name" value="ZF_RING_2"/>
    <property type="match status" value="1"/>
</dbReference>
<feature type="coiled-coil region" evidence="5">
    <location>
        <begin position="1490"/>
        <end position="1524"/>
    </location>
</feature>
<evidence type="ECO:0000256" key="6">
    <source>
        <dbReference type="SAM" id="MobiDB-lite"/>
    </source>
</evidence>
<evidence type="ECO:0000256" key="1">
    <source>
        <dbReference type="ARBA" id="ARBA00022723"/>
    </source>
</evidence>
<feature type="region of interest" description="Disordered" evidence="6">
    <location>
        <begin position="1632"/>
        <end position="1651"/>
    </location>
</feature>
<feature type="coiled-coil region" evidence="5">
    <location>
        <begin position="424"/>
        <end position="452"/>
    </location>
</feature>
<evidence type="ECO:0000259" key="7">
    <source>
        <dbReference type="PROSITE" id="PS50089"/>
    </source>
</evidence>
<dbReference type="InterPro" id="IPR017907">
    <property type="entry name" value="Znf_RING_CS"/>
</dbReference>
<organism evidence="8 9">
    <name type="scientific">Trypanosoma conorhini</name>
    <dbReference type="NCBI Taxonomy" id="83891"/>
    <lineage>
        <taxon>Eukaryota</taxon>
        <taxon>Discoba</taxon>
        <taxon>Euglenozoa</taxon>
        <taxon>Kinetoplastea</taxon>
        <taxon>Metakinetoplastina</taxon>
        <taxon>Trypanosomatida</taxon>
        <taxon>Trypanosomatidae</taxon>
        <taxon>Trypanosoma</taxon>
    </lineage>
</organism>
<dbReference type="OrthoDB" id="267853at2759"/>
<evidence type="ECO:0000256" key="4">
    <source>
        <dbReference type="PROSITE-ProRule" id="PRU00175"/>
    </source>
</evidence>
<feature type="compositionally biased region" description="Basic and acidic residues" evidence="6">
    <location>
        <begin position="1705"/>
        <end position="1727"/>
    </location>
</feature>
<keyword evidence="2 4" id="KW-0863">Zinc-finger</keyword>